<proteinExistence type="predicted"/>
<dbReference type="KEGG" id="abac:LuPra_00187"/>
<dbReference type="SUPFAM" id="SSF54427">
    <property type="entry name" value="NTF2-like"/>
    <property type="match status" value="1"/>
</dbReference>
<dbReference type="InterPro" id="IPR032710">
    <property type="entry name" value="NTF2-like_dom_sf"/>
</dbReference>
<protein>
    <submittedName>
        <fullName evidence="1">Putative ester cyclase</fullName>
    </submittedName>
</protein>
<keyword evidence="2" id="KW-1185">Reference proteome</keyword>
<evidence type="ECO:0000313" key="1">
    <source>
        <dbReference type="EMBL" id="AMY07023.1"/>
    </source>
</evidence>
<dbReference type="InterPro" id="IPR009959">
    <property type="entry name" value="Cyclase_SnoaL-like"/>
</dbReference>
<dbReference type="Gene3D" id="3.10.450.50">
    <property type="match status" value="1"/>
</dbReference>
<gene>
    <name evidence="1" type="ORF">LuPra_00187</name>
</gene>
<dbReference type="GO" id="GO:0030638">
    <property type="term" value="P:polyketide metabolic process"/>
    <property type="evidence" value="ECO:0007669"/>
    <property type="project" value="InterPro"/>
</dbReference>
<sequence>MSLTPESAMHAWFENLWNKGDETTIDTMLHVDGVVHGLPTPDGQPIRGPEAFKPFYRKFRTAFPDMSIEIVHSVTQGDMTLAHCRVKGTHSGDGIGLAATGRPIEFWGFALGRFDNGQLVEGWNCFDFLEMYQQCGVGLNLPPG</sequence>
<dbReference type="Pfam" id="PF07366">
    <property type="entry name" value="SnoaL"/>
    <property type="match status" value="1"/>
</dbReference>
<accession>A0A143PFH4</accession>
<dbReference type="OrthoDB" id="122195at2"/>
<evidence type="ECO:0000313" key="2">
    <source>
        <dbReference type="Proteomes" id="UP000076079"/>
    </source>
</evidence>
<dbReference type="EMBL" id="CP015136">
    <property type="protein sequence ID" value="AMY07023.1"/>
    <property type="molecule type" value="Genomic_DNA"/>
</dbReference>
<reference evidence="1 2" key="1">
    <citation type="journal article" date="2016" name="Genome Announc.">
        <title>First Complete Genome Sequence of a Subdivision 6 Acidobacterium Strain.</title>
        <authorList>
            <person name="Huang S."/>
            <person name="Vieira S."/>
            <person name="Bunk B."/>
            <person name="Riedel T."/>
            <person name="Sproer C."/>
            <person name="Overmann J."/>
        </authorList>
    </citation>
    <scope>NUCLEOTIDE SEQUENCE [LARGE SCALE GENOMIC DNA]</scope>
    <source>
        <strain evidence="2">DSM 100886 HEG_-6_39</strain>
    </source>
</reference>
<dbReference type="STRING" id="1855912.LuPra_00187"/>
<name>A0A143PFH4_LUTPR</name>
<reference evidence="2" key="2">
    <citation type="submission" date="2016-04" db="EMBL/GenBank/DDBJ databases">
        <title>First Complete Genome Sequence of a Subdivision 6 Acidobacterium.</title>
        <authorList>
            <person name="Huang S."/>
            <person name="Vieira S."/>
            <person name="Bunk B."/>
            <person name="Riedel T."/>
            <person name="Sproeer C."/>
            <person name="Overmann J."/>
        </authorList>
    </citation>
    <scope>NUCLEOTIDE SEQUENCE [LARGE SCALE GENOMIC DNA]</scope>
    <source>
        <strain evidence="2">DSM 100886 HEG_-6_39</strain>
    </source>
</reference>
<dbReference type="Proteomes" id="UP000076079">
    <property type="component" value="Chromosome"/>
</dbReference>
<organism evidence="1 2">
    <name type="scientific">Luteitalea pratensis</name>
    <dbReference type="NCBI Taxonomy" id="1855912"/>
    <lineage>
        <taxon>Bacteria</taxon>
        <taxon>Pseudomonadati</taxon>
        <taxon>Acidobacteriota</taxon>
        <taxon>Vicinamibacteria</taxon>
        <taxon>Vicinamibacterales</taxon>
        <taxon>Vicinamibacteraceae</taxon>
        <taxon>Luteitalea</taxon>
    </lineage>
</organism>
<dbReference type="PANTHER" id="PTHR38436">
    <property type="entry name" value="POLYKETIDE CYCLASE SNOAL-LIKE DOMAIN"/>
    <property type="match status" value="1"/>
</dbReference>
<dbReference type="RefSeq" id="WP_157898591.1">
    <property type="nucleotide sequence ID" value="NZ_CP015136.1"/>
</dbReference>
<dbReference type="AlphaFoldDB" id="A0A143PFH4"/>
<dbReference type="PANTHER" id="PTHR38436:SF1">
    <property type="entry name" value="ESTER CYCLASE"/>
    <property type="match status" value="1"/>
</dbReference>